<name>A0A2J8W5P6_PONAB</name>
<accession>A0A2J8W5P6</accession>
<proteinExistence type="predicted"/>
<feature type="region of interest" description="Disordered" evidence="1">
    <location>
        <begin position="1"/>
        <end position="37"/>
    </location>
</feature>
<evidence type="ECO:0000313" key="2">
    <source>
        <dbReference type="EMBL" id="PNJ65097.1"/>
    </source>
</evidence>
<dbReference type="EMBL" id="NDHI03003399">
    <property type="protein sequence ID" value="PNJ65097.1"/>
    <property type="molecule type" value="Genomic_DNA"/>
</dbReference>
<reference evidence="2" key="1">
    <citation type="submission" date="2017-12" db="EMBL/GenBank/DDBJ databases">
        <title>High-resolution comparative analysis of great ape genomes.</title>
        <authorList>
            <person name="Pollen A."/>
            <person name="Hastie A."/>
            <person name="Hormozdiari F."/>
            <person name="Dougherty M."/>
            <person name="Liu R."/>
            <person name="Chaisson M."/>
            <person name="Hoppe E."/>
            <person name="Hill C."/>
            <person name="Pang A."/>
            <person name="Hillier L."/>
            <person name="Baker C."/>
            <person name="Armstrong J."/>
            <person name="Shendure J."/>
            <person name="Paten B."/>
            <person name="Wilson R."/>
            <person name="Chao H."/>
            <person name="Schneider V."/>
            <person name="Ventura M."/>
            <person name="Kronenberg Z."/>
            <person name="Murali S."/>
            <person name="Gordon D."/>
            <person name="Cantsilieris S."/>
            <person name="Munson K."/>
            <person name="Nelson B."/>
            <person name="Raja A."/>
            <person name="Underwood J."/>
            <person name="Diekhans M."/>
            <person name="Fiddes I."/>
            <person name="Haussler D."/>
            <person name="Eichler E."/>
        </authorList>
    </citation>
    <scope>NUCLEOTIDE SEQUENCE [LARGE SCALE GENOMIC DNA]</scope>
    <source>
        <strain evidence="2">Susie</strain>
    </source>
</reference>
<evidence type="ECO:0000256" key="1">
    <source>
        <dbReference type="SAM" id="MobiDB-lite"/>
    </source>
</evidence>
<protein>
    <submittedName>
        <fullName evidence="2">C14orf178 isoform 4</fullName>
    </submittedName>
</protein>
<gene>
    <name evidence="2" type="ORF">CR201_G0013070</name>
</gene>
<dbReference type="AlphaFoldDB" id="A0A2J8W5P6"/>
<sequence>MGREMKKIGTPRPFRIEDPNQQPTWHDQPGTESVFWL</sequence>
<comment type="caution">
    <text evidence="2">The sequence shown here is derived from an EMBL/GenBank/DDBJ whole genome shotgun (WGS) entry which is preliminary data.</text>
</comment>
<organism evidence="2">
    <name type="scientific">Pongo abelii</name>
    <name type="common">Sumatran orangutan</name>
    <name type="synonym">Pongo pygmaeus abelii</name>
    <dbReference type="NCBI Taxonomy" id="9601"/>
    <lineage>
        <taxon>Eukaryota</taxon>
        <taxon>Metazoa</taxon>
        <taxon>Chordata</taxon>
        <taxon>Craniata</taxon>
        <taxon>Vertebrata</taxon>
        <taxon>Euteleostomi</taxon>
        <taxon>Mammalia</taxon>
        <taxon>Eutheria</taxon>
        <taxon>Euarchontoglires</taxon>
        <taxon>Primates</taxon>
        <taxon>Haplorrhini</taxon>
        <taxon>Catarrhini</taxon>
        <taxon>Hominidae</taxon>
        <taxon>Pongo</taxon>
    </lineage>
</organism>